<proteinExistence type="predicted"/>
<gene>
    <name evidence="1" type="ORF">ATNIH1004_011684</name>
</gene>
<accession>A0A5M9M464</accession>
<dbReference type="GeneID" id="54334385"/>
<dbReference type="RefSeq" id="XP_033420910.1">
    <property type="nucleotide sequence ID" value="XM_033576246.1"/>
</dbReference>
<comment type="caution">
    <text evidence="1">The sequence shown here is derived from an EMBL/GenBank/DDBJ whole genome shotgun (WGS) entry which is preliminary data.</text>
</comment>
<dbReference type="AlphaFoldDB" id="A0A5M9M464"/>
<dbReference type="OrthoDB" id="5153521at2759"/>
<organism evidence="1 2">
    <name type="scientific">Aspergillus tanneri</name>
    <dbReference type="NCBI Taxonomy" id="1220188"/>
    <lineage>
        <taxon>Eukaryota</taxon>
        <taxon>Fungi</taxon>
        <taxon>Dikarya</taxon>
        <taxon>Ascomycota</taxon>
        <taxon>Pezizomycotina</taxon>
        <taxon>Eurotiomycetes</taxon>
        <taxon>Eurotiomycetidae</taxon>
        <taxon>Eurotiales</taxon>
        <taxon>Aspergillaceae</taxon>
        <taxon>Aspergillus</taxon>
        <taxon>Aspergillus subgen. Circumdati</taxon>
    </lineage>
</organism>
<evidence type="ECO:0000313" key="1">
    <source>
        <dbReference type="EMBL" id="KAA8641548.1"/>
    </source>
</evidence>
<reference evidence="1 2" key="1">
    <citation type="submission" date="2019-08" db="EMBL/GenBank/DDBJ databases">
        <title>The genome sequence of a newly discovered highly antifungal drug resistant Aspergillus species, Aspergillus tanneri NIH 1004.</title>
        <authorList>
            <person name="Mounaud S."/>
            <person name="Singh I."/>
            <person name="Joardar V."/>
            <person name="Pakala S."/>
            <person name="Pakala S."/>
            <person name="Venepally P."/>
            <person name="Chung J.K."/>
            <person name="Losada L."/>
            <person name="Nierman W.C."/>
        </authorList>
    </citation>
    <scope>NUCLEOTIDE SEQUENCE [LARGE SCALE GENOMIC DNA]</scope>
    <source>
        <strain evidence="1 2">NIH1004</strain>
    </source>
</reference>
<dbReference type="VEuPathDB" id="FungiDB:EYZ11_012529"/>
<name>A0A5M9M464_9EURO</name>
<evidence type="ECO:0000313" key="2">
    <source>
        <dbReference type="Proteomes" id="UP000324241"/>
    </source>
</evidence>
<dbReference type="EMBL" id="QUQM01000009">
    <property type="protein sequence ID" value="KAA8641548.1"/>
    <property type="molecule type" value="Genomic_DNA"/>
</dbReference>
<protein>
    <submittedName>
        <fullName evidence="1">Uncharacterized protein</fullName>
    </submittedName>
</protein>
<sequence length="172" mass="19054">MSPFINHGDMRDLALVPNEPTTTRAAVARREASEHFPEMRSAVASTHFVKFHPFQQKRNQLDADAKIALRNDIWETLNSGPSDSSAGEGVDNLTSAPTVAAVHEDDTGGKVEPYDVAGQMILPVAVNKAVERFEMQEAEKLVKEYEMVPYEQKAAPGYLADDDFELVDHGWL</sequence>
<dbReference type="Proteomes" id="UP000324241">
    <property type="component" value="Unassembled WGS sequence"/>
</dbReference>